<sequence length="328" mass="35145">MRIIFHGENAASFSNGFAELVGPQATIRILPDNLAAADDQRAYAEADVIVGVKYDASLPVPSQLKLFHVPGAGYDAVNLGLLPPTAAVCNCFGHEQAIAEYVMTALLSRHVPLVDADQRLRKGDWAYWAGSPDRVHDEIAGKTIGLLGFGHIGKAIAARAKAFEMKVHVANRSAVPTSALVDRSYTLDALSDFWGSADFIVVSVPLTDETKGIVGAAAFSAMKPDAVIVNVGRGPTIDETALFEALKAKQIGGAIIDTWYQYPSAAEPDTLPAKLPFHELSNVLMTPHMSGWTSGTIRRRQQTIADNIKLRFDGGKLVNVVKEGRATA</sequence>
<dbReference type="InterPro" id="IPR006140">
    <property type="entry name" value="D-isomer_DH_NAD-bd"/>
</dbReference>
<accession>A0A1H5RZP0</accession>
<dbReference type="EMBL" id="FNUY01000001">
    <property type="protein sequence ID" value="SEF43832.1"/>
    <property type="molecule type" value="Genomic_DNA"/>
</dbReference>
<dbReference type="SUPFAM" id="SSF51735">
    <property type="entry name" value="NAD(P)-binding Rossmann-fold domains"/>
    <property type="match status" value="1"/>
</dbReference>
<dbReference type="GO" id="GO:0005829">
    <property type="term" value="C:cytosol"/>
    <property type="evidence" value="ECO:0007669"/>
    <property type="project" value="TreeGrafter"/>
</dbReference>
<keyword evidence="2" id="KW-0520">NAD</keyword>
<dbReference type="CDD" id="cd12165">
    <property type="entry name" value="2-Hacid_dh_6"/>
    <property type="match status" value="1"/>
</dbReference>
<feature type="domain" description="D-isomer specific 2-hydroxyacid dehydrogenase NAD-binding" evidence="3">
    <location>
        <begin position="106"/>
        <end position="290"/>
    </location>
</feature>
<dbReference type="SUPFAM" id="SSF52283">
    <property type="entry name" value="Formate/glycerate dehydrogenase catalytic domain-like"/>
    <property type="match status" value="1"/>
</dbReference>
<evidence type="ECO:0000313" key="5">
    <source>
        <dbReference type="Proteomes" id="UP000236743"/>
    </source>
</evidence>
<gene>
    <name evidence="4" type="ORF">SAMN04488115_10189</name>
</gene>
<evidence type="ECO:0000256" key="1">
    <source>
        <dbReference type="ARBA" id="ARBA00023002"/>
    </source>
</evidence>
<name>A0A1H5RZP0_9HYPH</name>
<evidence type="ECO:0000313" key="4">
    <source>
        <dbReference type="EMBL" id="SEF43832.1"/>
    </source>
</evidence>
<organism evidence="4 5">
    <name type="scientific">Bosea lathyri</name>
    <dbReference type="NCBI Taxonomy" id="1036778"/>
    <lineage>
        <taxon>Bacteria</taxon>
        <taxon>Pseudomonadati</taxon>
        <taxon>Pseudomonadota</taxon>
        <taxon>Alphaproteobacteria</taxon>
        <taxon>Hyphomicrobiales</taxon>
        <taxon>Boseaceae</taxon>
        <taxon>Bosea</taxon>
    </lineage>
</organism>
<dbReference type="GO" id="GO:0051287">
    <property type="term" value="F:NAD binding"/>
    <property type="evidence" value="ECO:0007669"/>
    <property type="project" value="InterPro"/>
</dbReference>
<dbReference type="PANTHER" id="PTHR10996">
    <property type="entry name" value="2-HYDROXYACID DEHYDROGENASE-RELATED"/>
    <property type="match status" value="1"/>
</dbReference>
<dbReference type="PANTHER" id="PTHR10996:SF178">
    <property type="entry name" value="2-HYDROXYACID DEHYDROGENASE YGL185C-RELATED"/>
    <property type="match status" value="1"/>
</dbReference>
<reference evidence="4 5" key="1">
    <citation type="submission" date="2016-10" db="EMBL/GenBank/DDBJ databases">
        <authorList>
            <person name="de Groot N.N."/>
        </authorList>
    </citation>
    <scope>NUCLEOTIDE SEQUENCE [LARGE SCALE GENOMIC DNA]</scope>
    <source>
        <strain evidence="4 5">DSM 26656</strain>
    </source>
</reference>
<dbReference type="GO" id="GO:0016618">
    <property type="term" value="F:hydroxypyruvate reductase [NAD(P)H] activity"/>
    <property type="evidence" value="ECO:0007669"/>
    <property type="project" value="TreeGrafter"/>
</dbReference>
<dbReference type="AlphaFoldDB" id="A0A1H5RZP0"/>
<dbReference type="Gene3D" id="3.40.50.720">
    <property type="entry name" value="NAD(P)-binding Rossmann-like Domain"/>
    <property type="match status" value="2"/>
</dbReference>
<dbReference type="Pfam" id="PF02826">
    <property type="entry name" value="2-Hacid_dh_C"/>
    <property type="match status" value="1"/>
</dbReference>
<dbReference type="RefSeq" id="WP_103870514.1">
    <property type="nucleotide sequence ID" value="NZ_FNUY01000001.1"/>
</dbReference>
<keyword evidence="1" id="KW-0560">Oxidoreductase</keyword>
<dbReference type="GO" id="GO:0030267">
    <property type="term" value="F:glyoxylate reductase (NADPH) activity"/>
    <property type="evidence" value="ECO:0007669"/>
    <property type="project" value="TreeGrafter"/>
</dbReference>
<dbReference type="OrthoDB" id="9793626at2"/>
<evidence type="ECO:0000256" key="2">
    <source>
        <dbReference type="ARBA" id="ARBA00023027"/>
    </source>
</evidence>
<evidence type="ECO:0000259" key="3">
    <source>
        <dbReference type="Pfam" id="PF02826"/>
    </source>
</evidence>
<protein>
    <submittedName>
        <fullName evidence="4">Phosphoglycerate dehydrogenase</fullName>
    </submittedName>
</protein>
<dbReference type="Proteomes" id="UP000236743">
    <property type="component" value="Unassembled WGS sequence"/>
</dbReference>
<proteinExistence type="predicted"/>
<dbReference type="InterPro" id="IPR050223">
    <property type="entry name" value="D-isomer_2-hydroxyacid_DH"/>
</dbReference>
<dbReference type="InterPro" id="IPR036291">
    <property type="entry name" value="NAD(P)-bd_dom_sf"/>
</dbReference>
<keyword evidence="5" id="KW-1185">Reference proteome</keyword>